<reference evidence="1 2" key="1">
    <citation type="submission" date="2022-06" db="EMBL/GenBank/DDBJ databases">
        <title>Ideonella sp. NS12-5 Genome sequencing and assembly.</title>
        <authorList>
            <person name="Jung Y."/>
        </authorList>
    </citation>
    <scope>NUCLEOTIDE SEQUENCE [LARGE SCALE GENOMIC DNA]</scope>
    <source>
        <strain evidence="1 2">NS12-5</strain>
    </source>
</reference>
<gene>
    <name evidence="1" type="ORF">M0L44_05350</name>
</gene>
<dbReference type="Proteomes" id="UP001204851">
    <property type="component" value="Unassembled WGS sequence"/>
</dbReference>
<dbReference type="InterPro" id="IPR051239">
    <property type="entry name" value="2'-dNMP_N-hydrolase"/>
</dbReference>
<evidence type="ECO:0000313" key="1">
    <source>
        <dbReference type="EMBL" id="MCO5976151.1"/>
    </source>
</evidence>
<sequence length="163" mass="17279">MHAPTVYLAGFDVFRPDAVAQGEGLKACCAAQGWQGLYPLDNALPEGLQGLTAARWICEANLALIRRADAVLANLNNFRGAEPDSGTAFEVGFAVALGKPVVGYLDDGRTLREQLGGALDADGLTVEDFGLPRNLMLACTAHLVVGDAQAALQALSRRFRNRP</sequence>
<name>A0ABT1BKL6_9BURK</name>
<comment type="caution">
    <text evidence="1">The sequence shown here is derived from an EMBL/GenBank/DDBJ whole genome shotgun (WGS) entry which is preliminary data.</text>
</comment>
<dbReference type="Pfam" id="PF05014">
    <property type="entry name" value="Nuc_deoxyrib_tr"/>
    <property type="match status" value="1"/>
</dbReference>
<proteinExistence type="predicted"/>
<organism evidence="1 2">
    <name type="scientific">Ideonella oryzae</name>
    <dbReference type="NCBI Taxonomy" id="2937441"/>
    <lineage>
        <taxon>Bacteria</taxon>
        <taxon>Pseudomonadati</taxon>
        <taxon>Pseudomonadota</taxon>
        <taxon>Betaproteobacteria</taxon>
        <taxon>Burkholderiales</taxon>
        <taxon>Sphaerotilaceae</taxon>
        <taxon>Ideonella</taxon>
    </lineage>
</organism>
<dbReference type="Gene3D" id="3.40.50.450">
    <property type="match status" value="1"/>
</dbReference>
<dbReference type="EMBL" id="JAMXMC010000003">
    <property type="protein sequence ID" value="MCO5976151.1"/>
    <property type="molecule type" value="Genomic_DNA"/>
</dbReference>
<evidence type="ECO:0000313" key="2">
    <source>
        <dbReference type="Proteomes" id="UP001204851"/>
    </source>
</evidence>
<dbReference type="RefSeq" id="WP_252768631.1">
    <property type="nucleotide sequence ID" value="NZ_JAMXMC010000003.1"/>
</dbReference>
<dbReference type="SUPFAM" id="SSF52309">
    <property type="entry name" value="N-(deoxy)ribosyltransferase-like"/>
    <property type="match status" value="1"/>
</dbReference>
<accession>A0ABT1BKL6</accession>
<protein>
    <submittedName>
        <fullName evidence="1">Nucleoside 2-deoxyribosyltransferase</fullName>
    </submittedName>
</protein>
<dbReference type="PANTHER" id="PTHR15364:SF0">
    <property type="entry name" value="2'-DEOXYNUCLEOSIDE 5'-PHOSPHATE N-HYDROLASE 1"/>
    <property type="match status" value="1"/>
</dbReference>
<keyword evidence="2" id="KW-1185">Reference proteome</keyword>
<dbReference type="InterPro" id="IPR007710">
    <property type="entry name" value="Nucleoside_deoxyribTrfase"/>
</dbReference>
<dbReference type="PANTHER" id="PTHR15364">
    <property type="entry name" value="2'-DEOXYNUCLEOSIDE 5'-PHOSPHATE N-HYDROLASE 1"/>
    <property type="match status" value="1"/>
</dbReference>